<proteinExistence type="predicted"/>
<accession>A0ABV5SMG0</accession>
<evidence type="ECO:0008006" key="3">
    <source>
        <dbReference type="Google" id="ProtNLM"/>
    </source>
</evidence>
<dbReference type="Proteomes" id="UP001589667">
    <property type="component" value="Unassembled WGS sequence"/>
</dbReference>
<keyword evidence="2" id="KW-1185">Reference proteome</keyword>
<name>A0ABV5SMG0_9MICO</name>
<protein>
    <recommendedName>
        <fullName evidence="3">HK97 gp10 family phage protein</fullName>
    </recommendedName>
</protein>
<dbReference type="EMBL" id="JBHMBL010000001">
    <property type="protein sequence ID" value="MFB9641531.1"/>
    <property type="molecule type" value="Genomic_DNA"/>
</dbReference>
<sequence>MPVQVVIDPTVWNRLAGDLKAYDKKLYAQMRKRIRDAGKIAVDKVRDELGKPAPSRGNHSVGARAGLAAGTRFSLSFSAKRAGVRIVTSPSRLAAGHKGFALAYNKPNWRHPVYGSNEWVSQEGRPYFGKVIGKALNKEILDEIQSAIDDSLTLISKYDDVL</sequence>
<evidence type="ECO:0000313" key="2">
    <source>
        <dbReference type="Proteomes" id="UP001589667"/>
    </source>
</evidence>
<dbReference type="RefSeq" id="WP_157423123.1">
    <property type="nucleotide sequence ID" value="NZ_BAAANI010000006.1"/>
</dbReference>
<comment type="caution">
    <text evidence="1">The sequence shown here is derived from an EMBL/GenBank/DDBJ whole genome shotgun (WGS) entry which is preliminary data.</text>
</comment>
<reference evidence="1 2" key="1">
    <citation type="submission" date="2024-09" db="EMBL/GenBank/DDBJ databases">
        <authorList>
            <person name="Sun Q."/>
            <person name="Mori K."/>
        </authorList>
    </citation>
    <scope>NUCLEOTIDE SEQUENCE [LARGE SCALE GENOMIC DNA]</scope>
    <source>
        <strain evidence="1 2">JCM 14321</strain>
    </source>
</reference>
<organism evidence="1 2">
    <name type="scientific">Agromyces lapidis</name>
    <dbReference type="NCBI Taxonomy" id="279574"/>
    <lineage>
        <taxon>Bacteria</taxon>
        <taxon>Bacillati</taxon>
        <taxon>Actinomycetota</taxon>
        <taxon>Actinomycetes</taxon>
        <taxon>Micrococcales</taxon>
        <taxon>Microbacteriaceae</taxon>
        <taxon>Agromyces</taxon>
    </lineage>
</organism>
<gene>
    <name evidence="1" type="ORF">ACFFQV_04410</name>
</gene>
<evidence type="ECO:0000313" key="1">
    <source>
        <dbReference type="EMBL" id="MFB9641531.1"/>
    </source>
</evidence>